<dbReference type="GO" id="GO:0031424">
    <property type="term" value="P:keratinization"/>
    <property type="evidence" value="ECO:0007669"/>
    <property type="project" value="TreeGrafter"/>
</dbReference>
<dbReference type="InterPro" id="IPR003054">
    <property type="entry name" value="Keratin_II"/>
</dbReference>
<dbReference type="GO" id="GO:0005615">
    <property type="term" value="C:extracellular space"/>
    <property type="evidence" value="ECO:0007669"/>
    <property type="project" value="TreeGrafter"/>
</dbReference>
<dbReference type="GO" id="GO:0045109">
    <property type="term" value="P:intermediate filament organization"/>
    <property type="evidence" value="ECO:0007669"/>
    <property type="project" value="TreeGrafter"/>
</dbReference>
<dbReference type="Gene3D" id="1.20.5.1160">
    <property type="entry name" value="Vasodilator-stimulated phosphoprotein"/>
    <property type="match status" value="1"/>
</dbReference>
<reference evidence="6" key="2">
    <citation type="submission" date="2025-09" db="UniProtKB">
        <authorList>
            <consortium name="Ensembl"/>
        </authorList>
    </citation>
    <scope>IDENTIFICATION</scope>
</reference>
<feature type="coiled-coil region" evidence="4">
    <location>
        <begin position="409"/>
        <end position="489"/>
    </location>
</feature>
<dbReference type="InterPro" id="IPR039008">
    <property type="entry name" value="IF_rod_dom"/>
</dbReference>
<name>A0A7M4ECM7_CROPO</name>
<feature type="domain" description="IF rod" evidence="5">
    <location>
        <begin position="214"/>
        <end position="500"/>
    </location>
</feature>
<evidence type="ECO:0000313" key="6">
    <source>
        <dbReference type="Ensembl" id="ENSCPRP00005007141.1"/>
    </source>
</evidence>
<dbReference type="SMART" id="SM01391">
    <property type="entry name" value="Filament"/>
    <property type="match status" value="1"/>
</dbReference>
<dbReference type="PRINTS" id="PR01276">
    <property type="entry name" value="TYPE2KERATIN"/>
</dbReference>
<dbReference type="SUPFAM" id="SSF64593">
    <property type="entry name" value="Intermediate filament protein, coiled coil region"/>
    <property type="match status" value="2"/>
</dbReference>
<gene>
    <name evidence="6" type="primary">LOC109324441</name>
</gene>
<keyword evidence="7" id="KW-1185">Reference proteome</keyword>
<organism evidence="6 7">
    <name type="scientific">Crocodylus porosus</name>
    <name type="common">Saltwater crocodile</name>
    <name type="synonym">Estuarine crocodile</name>
    <dbReference type="NCBI Taxonomy" id="8502"/>
    <lineage>
        <taxon>Eukaryota</taxon>
        <taxon>Metazoa</taxon>
        <taxon>Chordata</taxon>
        <taxon>Craniata</taxon>
        <taxon>Vertebrata</taxon>
        <taxon>Euteleostomi</taxon>
        <taxon>Archelosauria</taxon>
        <taxon>Archosauria</taxon>
        <taxon>Crocodylia</taxon>
        <taxon>Longirostres</taxon>
        <taxon>Crocodylidae</taxon>
        <taxon>Crocodylus</taxon>
    </lineage>
</organism>
<protein>
    <submittedName>
        <fullName evidence="6">Keratin, type II cytoskeletal cochleal-like</fullName>
    </submittedName>
</protein>
<dbReference type="GeneTree" id="ENSGT00940000162738"/>
<evidence type="ECO:0000259" key="5">
    <source>
        <dbReference type="PROSITE" id="PS51842"/>
    </source>
</evidence>
<dbReference type="Pfam" id="PF00038">
    <property type="entry name" value="Filament"/>
    <property type="match status" value="2"/>
</dbReference>
<dbReference type="InterPro" id="IPR032444">
    <property type="entry name" value="Keratin_2_head"/>
</dbReference>
<dbReference type="Pfam" id="PF16208">
    <property type="entry name" value="Keratin_2_head"/>
    <property type="match status" value="1"/>
</dbReference>
<dbReference type="FunFam" id="1.20.5.170:FF:000004">
    <property type="entry name" value="Keratin, type II cytoskeletal 5"/>
    <property type="match status" value="1"/>
</dbReference>
<evidence type="ECO:0000256" key="1">
    <source>
        <dbReference type="ARBA" id="ARBA00022744"/>
    </source>
</evidence>
<dbReference type="Gene3D" id="1.20.5.500">
    <property type="entry name" value="Single helix bin"/>
    <property type="match status" value="1"/>
</dbReference>
<dbReference type="Ensembl" id="ENSCPRT00005008367.1">
    <property type="protein sequence ID" value="ENSCPRP00005007141.1"/>
    <property type="gene ID" value="ENSCPRG00005004631.1"/>
</dbReference>
<dbReference type="AlphaFoldDB" id="A0A7M4ECM7"/>
<keyword evidence="2" id="KW-0403">Intermediate filament</keyword>
<reference evidence="6" key="1">
    <citation type="submission" date="2025-08" db="UniProtKB">
        <authorList>
            <consortium name="Ensembl"/>
        </authorList>
    </citation>
    <scope>IDENTIFICATION</scope>
</reference>
<dbReference type="GO" id="GO:0030280">
    <property type="term" value="F:structural constituent of skin epidermis"/>
    <property type="evidence" value="ECO:0007669"/>
    <property type="project" value="TreeGrafter"/>
</dbReference>
<keyword evidence="3 4" id="KW-0175">Coiled coil</keyword>
<dbReference type="Gene3D" id="1.20.5.170">
    <property type="match status" value="1"/>
</dbReference>
<dbReference type="Proteomes" id="UP000594220">
    <property type="component" value="Unplaced"/>
</dbReference>
<evidence type="ECO:0000256" key="3">
    <source>
        <dbReference type="ARBA" id="ARBA00023054"/>
    </source>
</evidence>
<accession>A0A7M4ECM7</accession>
<evidence type="ECO:0000256" key="4">
    <source>
        <dbReference type="SAM" id="Coils"/>
    </source>
</evidence>
<dbReference type="PANTHER" id="PTHR45616:SF21">
    <property type="entry name" value="KERATIN, TYPE II CYTOSKELETAL 7"/>
    <property type="match status" value="1"/>
</dbReference>
<dbReference type="PROSITE" id="PS51842">
    <property type="entry name" value="IF_ROD_2"/>
    <property type="match status" value="1"/>
</dbReference>
<dbReference type="FunFam" id="1.20.5.500:FF:000001">
    <property type="entry name" value="Type II keratin 23"/>
    <property type="match status" value="1"/>
</dbReference>
<evidence type="ECO:0000256" key="2">
    <source>
        <dbReference type="ARBA" id="ARBA00022754"/>
    </source>
</evidence>
<dbReference type="GO" id="GO:0045095">
    <property type="term" value="C:keratin filament"/>
    <property type="evidence" value="ECO:0007669"/>
    <property type="project" value="InterPro"/>
</dbReference>
<dbReference type="PANTHER" id="PTHR45616">
    <property type="entry name" value="GATA-TYPE DOMAIN-CONTAINING PROTEIN"/>
    <property type="match status" value="1"/>
</dbReference>
<keyword evidence="1" id="KW-0416">Keratin</keyword>
<sequence>MGPYGLHSICQPFIEQLSCRFSLLVSIIYAKSHKLIYVIKALWLFHMTKPRCPTTIKRKNRLHQDQKRQHLAFCYLQLSLLLLPLPSDRMSCRSYHVQNFSSSSAVLPRNIRPYSISCQGAGGIGNRGLGYFGSQSLSGAAPYKPRIAAGRCPPLRYGYGYALGHGFGNAGFGYRLGGVSGPCPPIAPVTVNEQLLQPLKLEIDPNMQTVKFQEKEQIKTLNNKFASFIDKVRFLEQQNKVLETKWSFLKNQQCRRNTIMPTLDAYICNLRKQLEALGCEGAQLEADLKAAHEVMETNKKMYEEECSRRTGAENEFVVLKKVRKDPQAYVTNCFPCHLQEIHMLHSHTSDTSVIVQMDNSQNLDLDGIITEVKAQYEDIASRSQAEAEAWYESKFEELRVTASRNADNLRDTKNEIAELTRVIQRLRGEVGTAKDQRCKLEAAVAEAEQQGEVAIKDARSKLTDLETALQQAKADLARQLREYQELMNVKLALDIEIATYLLGWLTCFKACFPGCIFSQEAHQLKHNVAPLFAAVCRSQGGLICDPDPCIGGGYPAARSSMRISGVSCDRGIYSTAMGPTAGDMSSPCVPAGSISNRSTRSSNIRFVSTSSSRTKL</sequence>
<proteinExistence type="predicted"/>
<evidence type="ECO:0000313" key="7">
    <source>
        <dbReference type="Proteomes" id="UP000594220"/>
    </source>
</evidence>